<proteinExistence type="predicted"/>
<dbReference type="AlphaFoldDB" id="A0A448YW20"/>
<sequence>MAATNNSNDDYKPKTNPTPAPTPSGGGKDEPDEQPTQAESDMTEAIARDRPTIDAAVKSFVSLVCARSMAASGKKSNSNTSKTKKTTPSEAAASTESALASATATPADKVMMGIIPGLAGASISPPATSGDKPLSVQQRTLNMARIVLRAVNAHTFSVHDTVAYSRAEKPGTSPSKKKELLELSVVARLWNALVESEQKPSRFLGRRALKLAWGDLDLTGAEEAGGSETDREALRGLLTEFGDLLFRPPRPLPSPAEGAGSEQDDDAALLWAPDGGAGELARRRQRRLAAAEERGPRTPS</sequence>
<gene>
    <name evidence="2" type="ORF">PSNMU_V1.4_AUG-EV-PASAV3_0007210</name>
</gene>
<evidence type="ECO:0000313" key="2">
    <source>
        <dbReference type="EMBL" id="VEU33993.1"/>
    </source>
</evidence>
<dbReference type="Proteomes" id="UP000291116">
    <property type="component" value="Unassembled WGS sequence"/>
</dbReference>
<feature type="region of interest" description="Disordered" evidence="1">
    <location>
        <begin position="69"/>
        <end position="98"/>
    </location>
</feature>
<reference evidence="2 3" key="1">
    <citation type="submission" date="2019-01" db="EMBL/GenBank/DDBJ databases">
        <authorList>
            <person name="Ferrante I. M."/>
        </authorList>
    </citation>
    <scope>NUCLEOTIDE SEQUENCE [LARGE SCALE GENOMIC DNA]</scope>
    <source>
        <strain evidence="2 3">B856</strain>
    </source>
</reference>
<feature type="region of interest" description="Disordered" evidence="1">
    <location>
        <begin position="246"/>
        <end position="300"/>
    </location>
</feature>
<evidence type="ECO:0000313" key="3">
    <source>
        <dbReference type="Proteomes" id="UP000291116"/>
    </source>
</evidence>
<evidence type="ECO:0000256" key="1">
    <source>
        <dbReference type="SAM" id="MobiDB-lite"/>
    </source>
</evidence>
<dbReference type="EMBL" id="CAACVS010000015">
    <property type="protein sequence ID" value="VEU33993.1"/>
    <property type="molecule type" value="Genomic_DNA"/>
</dbReference>
<name>A0A448YW20_9STRA</name>
<feature type="compositionally biased region" description="Low complexity" evidence="1">
    <location>
        <begin position="70"/>
        <end position="98"/>
    </location>
</feature>
<dbReference type="OrthoDB" id="48320at2759"/>
<feature type="region of interest" description="Disordered" evidence="1">
    <location>
        <begin position="1"/>
        <end position="50"/>
    </location>
</feature>
<accession>A0A448YW20</accession>
<feature type="compositionally biased region" description="Basic and acidic residues" evidence="1">
    <location>
        <begin position="289"/>
        <end position="300"/>
    </location>
</feature>
<organism evidence="2 3">
    <name type="scientific">Pseudo-nitzschia multistriata</name>
    <dbReference type="NCBI Taxonomy" id="183589"/>
    <lineage>
        <taxon>Eukaryota</taxon>
        <taxon>Sar</taxon>
        <taxon>Stramenopiles</taxon>
        <taxon>Ochrophyta</taxon>
        <taxon>Bacillariophyta</taxon>
        <taxon>Bacillariophyceae</taxon>
        <taxon>Bacillariophycidae</taxon>
        <taxon>Bacillariales</taxon>
        <taxon>Bacillariaceae</taxon>
        <taxon>Pseudo-nitzschia</taxon>
    </lineage>
</organism>
<protein>
    <submittedName>
        <fullName evidence="2">Uncharacterized protein</fullName>
    </submittedName>
</protein>
<keyword evidence="3" id="KW-1185">Reference proteome</keyword>